<organism evidence="3">
    <name type="scientific">Gongylonema pulchrum</name>
    <dbReference type="NCBI Taxonomy" id="637853"/>
    <lineage>
        <taxon>Eukaryota</taxon>
        <taxon>Metazoa</taxon>
        <taxon>Ecdysozoa</taxon>
        <taxon>Nematoda</taxon>
        <taxon>Chromadorea</taxon>
        <taxon>Rhabditida</taxon>
        <taxon>Spirurina</taxon>
        <taxon>Spiruromorpha</taxon>
        <taxon>Spiruroidea</taxon>
        <taxon>Gongylonematidae</taxon>
        <taxon>Gongylonema</taxon>
    </lineage>
</organism>
<evidence type="ECO:0000313" key="1">
    <source>
        <dbReference type="EMBL" id="VDN44380.1"/>
    </source>
</evidence>
<proteinExistence type="predicted"/>
<dbReference type="AlphaFoldDB" id="A0A183EX88"/>
<reference evidence="1 2" key="2">
    <citation type="submission" date="2018-11" db="EMBL/GenBank/DDBJ databases">
        <authorList>
            <consortium name="Pathogen Informatics"/>
        </authorList>
    </citation>
    <scope>NUCLEOTIDE SEQUENCE [LARGE SCALE GENOMIC DNA]</scope>
</reference>
<protein>
    <submittedName>
        <fullName evidence="3">Secreted protein</fullName>
    </submittedName>
</protein>
<evidence type="ECO:0000313" key="2">
    <source>
        <dbReference type="Proteomes" id="UP000271098"/>
    </source>
</evidence>
<dbReference type="Proteomes" id="UP000271098">
    <property type="component" value="Unassembled WGS sequence"/>
</dbReference>
<sequence>MQAQKCNVAAVTPVTLLNFDVIGCFSPLRKYCALAHVLFRVSDYYPPSANVRERTAAVMMMQRKKRPLQSLFATVCCCLHALLKCDASWGRRFKNGTLR</sequence>
<dbReference type="EMBL" id="UYRT01105777">
    <property type="protein sequence ID" value="VDN44380.1"/>
    <property type="molecule type" value="Genomic_DNA"/>
</dbReference>
<dbReference type="WBParaSite" id="GPUH_0002560901-mRNA-1">
    <property type="protein sequence ID" value="GPUH_0002560901-mRNA-1"/>
    <property type="gene ID" value="GPUH_0002560901"/>
</dbReference>
<keyword evidence="2" id="KW-1185">Reference proteome</keyword>
<name>A0A183EX88_9BILA</name>
<evidence type="ECO:0000313" key="3">
    <source>
        <dbReference type="WBParaSite" id="GPUH_0002560901-mRNA-1"/>
    </source>
</evidence>
<gene>
    <name evidence="1" type="ORF">GPUH_LOCUS25579</name>
</gene>
<accession>A0A183EX88</accession>
<reference evidence="3" key="1">
    <citation type="submission" date="2016-06" db="UniProtKB">
        <authorList>
            <consortium name="WormBaseParasite"/>
        </authorList>
    </citation>
    <scope>IDENTIFICATION</scope>
</reference>